<comment type="caution">
    <text evidence="2">The sequence shown here is derived from an EMBL/GenBank/DDBJ whole genome shotgun (WGS) entry which is preliminary data.</text>
</comment>
<keyword evidence="3" id="KW-1185">Reference proteome</keyword>
<evidence type="ECO:0000313" key="3">
    <source>
        <dbReference type="Proteomes" id="UP000887159"/>
    </source>
</evidence>
<dbReference type="Proteomes" id="UP000887159">
    <property type="component" value="Unassembled WGS sequence"/>
</dbReference>
<feature type="compositionally biased region" description="Acidic residues" evidence="1">
    <location>
        <begin position="169"/>
        <end position="179"/>
    </location>
</feature>
<evidence type="ECO:0000313" key="2">
    <source>
        <dbReference type="EMBL" id="GFY31955.1"/>
    </source>
</evidence>
<sequence length="276" mass="31343">MDYSSSDTEEENMETLLASKMNRSPSPSPAPPSIEALEVEYQSIENSASCTEFIIDVKGLMTNLDNYVFVSAVTKDNYYNELLRVFKNSTDLHERLRNAELERLNAAIRTIDLTHGIPSKSNPFTTVKGRKGNRKTPTPPPERQTNKKLKTEEVIDTTNRYDSLPVEDPLIDEENEDDDPAPHVPKYRKPPPITIDNVANSAALLKKLQTLTREDFMGRVIGRGLRVYPNTSQAYHAIRSYIDREKLESFTYQLSEEKELKAVIRGMPSDMPPTNH</sequence>
<dbReference type="AlphaFoldDB" id="A0A8X6WBT0"/>
<organism evidence="2 3">
    <name type="scientific">Trichonephila clavipes</name>
    <name type="common">Golden silk orbweaver</name>
    <name type="synonym">Nephila clavipes</name>
    <dbReference type="NCBI Taxonomy" id="2585209"/>
    <lineage>
        <taxon>Eukaryota</taxon>
        <taxon>Metazoa</taxon>
        <taxon>Ecdysozoa</taxon>
        <taxon>Arthropoda</taxon>
        <taxon>Chelicerata</taxon>
        <taxon>Arachnida</taxon>
        <taxon>Araneae</taxon>
        <taxon>Araneomorphae</taxon>
        <taxon>Entelegynae</taxon>
        <taxon>Araneoidea</taxon>
        <taxon>Nephilidae</taxon>
        <taxon>Trichonephila</taxon>
    </lineage>
</organism>
<feature type="region of interest" description="Disordered" evidence="1">
    <location>
        <begin position="118"/>
        <end position="193"/>
    </location>
</feature>
<dbReference type="EMBL" id="BMAU01021401">
    <property type="protein sequence ID" value="GFY31955.1"/>
    <property type="molecule type" value="Genomic_DNA"/>
</dbReference>
<gene>
    <name evidence="2" type="ORF">TNCV_2620921</name>
</gene>
<accession>A0A8X6WBT0</accession>
<reference evidence="2" key="1">
    <citation type="submission" date="2020-08" db="EMBL/GenBank/DDBJ databases">
        <title>Multicomponent nature underlies the extraordinary mechanical properties of spider dragline silk.</title>
        <authorList>
            <person name="Kono N."/>
            <person name="Nakamura H."/>
            <person name="Mori M."/>
            <person name="Yoshida Y."/>
            <person name="Ohtoshi R."/>
            <person name="Malay A.D."/>
            <person name="Moran D.A.P."/>
            <person name="Tomita M."/>
            <person name="Numata K."/>
            <person name="Arakawa K."/>
        </authorList>
    </citation>
    <scope>NUCLEOTIDE SEQUENCE</scope>
</reference>
<protein>
    <submittedName>
        <fullName evidence="2">Uncharacterized protein</fullName>
    </submittedName>
</protein>
<proteinExistence type="predicted"/>
<evidence type="ECO:0000256" key="1">
    <source>
        <dbReference type="SAM" id="MobiDB-lite"/>
    </source>
</evidence>
<feature type="region of interest" description="Disordered" evidence="1">
    <location>
        <begin position="1"/>
        <end position="32"/>
    </location>
</feature>
<name>A0A8X6WBT0_TRICX</name>